<gene>
    <name evidence="1" type="ORF">NCTC11978_02311</name>
</gene>
<sequence length="123" mass="13037">MFGFFNRENKLRALMQALNTAALFVALSEMASDPEHAWAWGLDALTCFVSILALVEKPSPLSKAGSVSLNFMCLGAVFNGVTSGCSVLPNLTNLFKAAALLGNIVIPVATAERQPAQVPQVTL</sequence>
<dbReference type="Proteomes" id="UP000254033">
    <property type="component" value="Unassembled WGS sequence"/>
</dbReference>
<dbReference type="RefSeq" id="WP_115175695.1">
    <property type="nucleotide sequence ID" value="NZ_UGNY01000001.1"/>
</dbReference>
<evidence type="ECO:0000313" key="2">
    <source>
        <dbReference type="Proteomes" id="UP000254033"/>
    </source>
</evidence>
<dbReference type="AlphaFoldDB" id="A0A378IV61"/>
<accession>A0A378IV61</accession>
<evidence type="ECO:0008006" key="3">
    <source>
        <dbReference type="Google" id="ProtNLM"/>
    </source>
</evidence>
<proteinExistence type="predicted"/>
<reference evidence="1 2" key="1">
    <citation type="submission" date="2018-06" db="EMBL/GenBank/DDBJ databases">
        <authorList>
            <consortium name="Pathogen Informatics"/>
            <person name="Doyle S."/>
        </authorList>
    </citation>
    <scope>NUCLEOTIDE SEQUENCE [LARGE SCALE GENOMIC DNA]</scope>
    <source>
        <strain evidence="1 2">NCTC11978</strain>
    </source>
</reference>
<dbReference type="EMBL" id="UGNY01000001">
    <property type="protein sequence ID" value="STX39117.1"/>
    <property type="molecule type" value="Genomic_DNA"/>
</dbReference>
<name>A0A378IV61_9GAMM</name>
<evidence type="ECO:0000313" key="1">
    <source>
        <dbReference type="EMBL" id="STX39117.1"/>
    </source>
</evidence>
<organism evidence="1 2">
    <name type="scientific">Legionella feeleii</name>
    <dbReference type="NCBI Taxonomy" id="453"/>
    <lineage>
        <taxon>Bacteria</taxon>
        <taxon>Pseudomonadati</taxon>
        <taxon>Pseudomonadota</taxon>
        <taxon>Gammaproteobacteria</taxon>
        <taxon>Legionellales</taxon>
        <taxon>Legionellaceae</taxon>
        <taxon>Legionella</taxon>
    </lineage>
</organism>
<protein>
    <recommendedName>
        <fullName evidence="3">Transmembrane protein</fullName>
    </recommendedName>
</protein>